<feature type="non-terminal residue" evidence="2">
    <location>
        <position position="1"/>
    </location>
</feature>
<keyword evidence="1" id="KW-0175">Coiled coil</keyword>
<evidence type="ECO:0000313" key="3">
    <source>
        <dbReference type="Proteomes" id="UP000234145"/>
    </source>
</evidence>
<feature type="coiled-coil region" evidence="1">
    <location>
        <begin position="748"/>
        <end position="795"/>
    </location>
</feature>
<evidence type="ECO:0000313" key="2">
    <source>
        <dbReference type="EMBL" id="PIZ15206.1"/>
    </source>
</evidence>
<gene>
    <name evidence="2" type="ORF">COY51_05940</name>
</gene>
<accession>A0A2H9PA31</accession>
<feature type="non-terminal residue" evidence="2">
    <location>
        <position position="1543"/>
    </location>
</feature>
<sequence length="1543" mass="178226">SSGPCKRFNLVYAPSRVDLGPEIIESVRTVPKWVGGDGEDAARSGKSLYSLFNIAGVTAVNRPQIAEFLKVGENFFTRGGVYYLSLCAGTNINTLGVGDFEFFRSEWNKRGDRMVLPGGETYGGFCVPKEFSLLYAIITRALNPETKDEIFDGFGIPGNEQLREKITADLYTILKMRRSVPDEKEWEEKSVELLSSRYKEYFSVLGEKNAYLTRLPRLAVTLNKAGVLYEDEEVRNNYVITNWKNKKMLGSEEINRAGVFDKIRLIHLLYNEAKDKNHKVTGADELIGMIEASYKEDVTDVRFSAGARKFEIFCGTGIEHLLEDIDPEGREIYAKIFSQYSYPADIRMVGLCTAKDMFGHVPMDFSSYAREGYEILLKNGYDRKWIDENVEESGVDLGSWKWKIKDETVLAQLRNKVIFMAFGDNLAQISQAVKNRLLKFGLTGQTIKANAQTFGGNLKKWKGIEEKPSEMREKIIKSIGPAIHVLVLEERGIYSKERYPVAMTSCDFLDLGIPDKELLVLVDNLPKIIYLMKKDYNNSALIFADGTSGARTPTFAFRYPSCKDKVKELFAIEENAVYGCMGIGKETIEEWKREMIKEREMAQKLLVSVLEKRLLDASLILAEISRYIYQKEKIEELISLEIKARERGLDTNFYKIQREILGKINRGINLKELDFGAFLVIGGRYIFNGKISSDELLQIRENYEDILKQKSARLSSKVIDYVFKEKYTPQEEKFWEISTGVSGSLKAVEELHLKLETKEIRRKQYLEAIRLGKRRNSFSEEMKKQENNIQEIYRSAIPVSSFFFKEKDPEKCEEIFGKFLAKNKKAWQKLITNFSVSPEEITQEIETVFRGGEILESEYQGLAKRIGKFFELCKDDKAIENVAKVAELLDIALLMQETIKIEDEHSAWVAFARFFDLTINNHIFDYYPYHYSIERTSAFKNWSRDKIFKLATLHHRITYQYIRAIIEKKTEFKDKTTASKNLWFGKIQKGKIIEQAIGIKVEKEEEKFWFSYARFRDISTLIHDGYPIPEIVDSFDPELIKFRERVNIGIVYPLGNTTVSVALEQGPKLAKDNNINLFLVPFPEIEKGLLKAREAFFRDENNNWKLVRFSNLIVLHACWLHFTHPLRMEIEQLGLPLIQPFLWESATYLKCEYPAMLKGSGVALPKQENWYRKDTERFNEKAKVKIRKIIKDLARDCEVIIVKAEKESGGRRSKILPVRDGKIFYADKIEELVEISYDISKTDNVVIQEAIKSNVRELYTNKFLETLKERFIRELGIGIDVDAPLFSYFRVILMKRPSGEFIPTHYITVVSSAAIANVGQGGRLFEYRDEKINVKYREDLRREMERVSPSSIKAEEKYIKNNRRKIIEIYLELHPEFAKGVSFEEKVNKIGVADWNILYEMGDYIPVFLVNRNDEVVKVYDEENEVFIPLSKNVRHGGSTSGMIKIKIYDDKGKVQNPPVKLFEGDKKRNLFWSYAREKKKKRKMRSLAVVKIEPNPGAGLWRPHNDRVKLAGRDGEGVYLVFSILGEWGKKYKDLTKSKKSI</sequence>
<reference evidence="3" key="1">
    <citation type="submission" date="2017-09" db="EMBL/GenBank/DDBJ databases">
        <title>Depth-based differentiation of microbial function through sediment-hosted aquifers and enrichment of novel symbionts in the deep terrestrial subsurface.</title>
        <authorList>
            <person name="Probst A.J."/>
            <person name="Ladd B."/>
            <person name="Jarett J.K."/>
            <person name="Geller-Mcgrath D.E."/>
            <person name="Sieber C.M.K."/>
            <person name="Emerson J.B."/>
            <person name="Anantharaman K."/>
            <person name="Thomas B.C."/>
            <person name="Malmstrom R."/>
            <person name="Stieglmeier M."/>
            <person name="Klingl A."/>
            <person name="Woyke T."/>
            <person name="Ryan C.M."/>
            <person name="Banfield J.F."/>
        </authorList>
    </citation>
    <scope>NUCLEOTIDE SEQUENCE [LARGE SCALE GENOMIC DNA]</scope>
</reference>
<name>A0A2H9PA31_9BACT</name>
<comment type="caution">
    <text evidence="2">The sequence shown here is derived from an EMBL/GenBank/DDBJ whole genome shotgun (WGS) entry which is preliminary data.</text>
</comment>
<dbReference type="Proteomes" id="UP000234145">
    <property type="component" value="Unassembled WGS sequence"/>
</dbReference>
<protein>
    <submittedName>
        <fullName evidence="2">Uncharacterized protein</fullName>
    </submittedName>
</protein>
<dbReference type="EMBL" id="PFMS01000102">
    <property type="protein sequence ID" value="PIZ15206.1"/>
    <property type="molecule type" value="Genomic_DNA"/>
</dbReference>
<proteinExistence type="predicted"/>
<organism evidence="2 3">
    <name type="scientific">Candidatus Desantisbacteria bacterium CG_4_10_14_0_8_um_filter_39_17</name>
    <dbReference type="NCBI Taxonomy" id="1974542"/>
    <lineage>
        <taxon>Bacteria</taxon>
        <taxon>Candidatus Desantisiibacteriota</taxon>
    </lineage>
</organism>
<evidence type="ECO:0000256" key="1">
    <source>
        <dbReference type="SAM" id="Coils"/>
    </source>
</evidence>